<reference evidence="3" key="1">
    <citation type="submission" date="2019-11" db="EMBL/GenBank/DDBJ databases">
        <title>Isolation and characterization of two novel species in the genus Thiomicrorhabdus.</title>
        <authorList>
            <person name="Mochizuki J."/>
            <person name="Kojima H."/>
            <person name="Fukui M."/>
        </authorList>
    </citation>
    <scope>NUCLEOTIDE SEQUENCE [LARGE SCALE GENOMIC DNA]</scope>
    <source>
        <strain evidence="3">AkT22</strain>
    </source>
</reference>
<dbReference type="Proteomes" id="UP000501466">
    <property type="component" value="Chromosome"/>
</dbReference>
<accession>A0A6F8PMX1</accession>
<evidence type="ECO:0008006" key="4">
    <source>
        <dbReference type="Google" id="ProtNLM"/>
    </source>
</evidence>
<sequence>MSYSNSLPYSLTSHKTLWTSCVLSALLALSGCESLNSKDASGSEGDYRSTESSLSQSLEMPPNLIAPNFQKDEFYKIIDSASTEETNLIPSYQAKGLAVKSNLGERWLEMDTVDGDKVWTGLEAFLNSMGFSIKSARKDIGVIETNFTPRKELVPLDDQGPLTKLLNSWRSEFAEGAYDRLIARVEMDAQTQKTRVYFYHANIFSGVDADGDTTLGNSKIRPSNPFFEAEALYQAMIFFGAVQADALQQIEMTENRMELTQGTAFDGLKLKAGLEESWTYFKAMTYRVNWSIEKMDADNHQAWLKLPDEIRKDTSLTSKLAFWRDKDSMVLPEIIKFSLTPIEDAKTGQPIDPPMSLLQARSLDEEVPLDEAARKLVFERLGLLNTKNSEKDVGSK</sequence>
<protein>
    <recommendedName>
        <fullName evidence="4">Lipoprotein</fullName>
    </recommendedName>
</protein>
<name>A0A6F8PMX1_9GAMM</name>
<keyword evidence="3" id="KW-1185">Reference proteome</keyword>
<proteinExistence type="predicted"/>
<organism evidence="2 3">
    <name type="scientific">Thiosulfativibrio zosterae</name>
    <dbReference type="NCBI Taxonomy" id="2675053"/>
    <lineage>
        <taxon>Bacteria</taxon>
        <taxon>Pseudomonadati</taxon>
        <taxon>Pseudomonadota</taxon>
        <taxon>Gammaproteobacteria</taxon>
        <taxon>Thiotrichales</taxon>
        <taxon>Piscirickettsiaceae</taxon>
        <taxon>Thiosulfativibrio</taxon>
    </lineage>
</organism>
<dbReference type="KEGG" id="tzo:THMIRHAT_11820"/>
<evidence type="ECO:0000313" key="3">
    <source>
        <dbReference type="Proteomes" id="UP000501466"/>
    </source>
</evidence>
<evidence type="ECO:0000256" key="1">
    <source>
        <dbReference type="SAM" id="MobiDB-lite"/>
    </source>
</evidence>
<evidence type="ECO:0000313" key="2">
    <source>
        <dbReference type="EMBL" id="BBP43436.1"/>
    </source>
</evidence>
<feature type="region of interest" description="Disordered" evidence="1">
    <location>
        <begin position="37"/>
        <end position="56"/>
    </location>
</feature>
<dbReference type="EMBL" id="AP021888">
    <property type="protein sequence ID" value="BBP43436.1"/>
    <property type="molecule type" value="Genomic_DNA"/>
</dbReference>
<gene>
    <name evidence="2" type="ORF">THMIRHAT_11820</name>
</gene>
<dbReference type="RefSeq" id="WP_173291237.1">
    <property type="nucleotide sequence ID" value="NZ_AP021888.1"/>
</dbReference>
<dbReference type="AlphaFoldDB" id="A0A6F8PMX1"/>